<reference evidence="2" key="1">
    <citation type="journal article" date="2013" name="Genome Announc.">
        <title>Genome Sequence of Halanaerobium saccharolyticum subsp. saccharolyticum Strain DSM 6643T, a Halophilic Hydrogen-Producing Bacterium.</title>
        <authorList>
            <person name="Kivisto A."/>
            <person name="Larjo A."/>
            <person name="Ciranna A."/>
            <person name="Santala V."/>
            <person name="Roos C."/>
            <person name="Karp M."/>
        </authorList>
    </citation>
    <scope>NUCLEOTIDE SEQUENCE [LARGE SCALE GENOMIC DNA]</scope>
    <source>
        <strain evidence="2">DSM 6643</strain>
    </source>
</reference>
<name>M5DZJ4_9FIRM</name>
<evidence type="ECO:0000313" key="1">
    <source>
        <dbReference type="EMBL" id="CCU78696.1"/>
    </source>
</evidence>
<dbReference type="STRING" id="1293054.HSACCH_00835"/>
<dbReference type="InParanoid" id="M5DZJ4"/>
<dbReference type="OrthoDB" id="9831567at2"/>
<organism evidence="1 2">
    <name type="scientific">Halanaerobium saccharolyticum subsp. saccharolyticum DSM 6643</name>
    <dbReference type="NCBI Taxonomy" id="1293054"/>
    <lineage>
        <taxon>Bacteria</taxon>
        <taxon>Bacillati</taxon>
        <taxon>Bacillota</taxon>
        <taxon>Clostridia</taxon>
        <taxon>Halanaerobiales</taxon>
        <taxon>Halanaerobiaceae</taxon>
        <taxon>Halanaerobium</taxon>
    </lineage>
</organism>
<keyword evidence="2" id="KW-1185">Reference proteome</keyword>
<sequence length="255" mass="29860">MKKMTKAKKFQAWINQLKSYQKKAPDLFNENVKKSDSEFKIDHYFDILENLELEPGWLVDYLYLQQRLGGEPVIIAYPESKKTEYQKIINKINNNELKSNDSENIISTFLNYDDLDNYLDHLILDGSEESYFQFVILATLGSQFALFWHAAYNDLKFICTPEAAEKLIKKIGVEAEDIGTMENQLFDQESVEKIRKIDFEPKIKIKADKVVVRLVFFTKWGGFIEAKYVVKKTFPHQIIEKETKVLVGYDCGYNY</sequence>
<protein>
    <submittedName>
        <fullName evidence="1">Uncharacterized protein</fullName>
    </submittedName>
</protein>
<dbReference type="RefSeq" id="WP_005488091.1">
    <property type="nucleotide sequence ID" value="NZ_CAUI01000005.1"/>
</dbReference>
<accession>M5DZJ4</accession>
<dbReference type="AlphaFoldDB" id="M5DZJ4"/>
<evidence type="ECO:0000313" key="2">
    <source>
        <dbReference type="Proteomes" id="UP000012063"/>
    </source>
</evidence>
<dbReference type="EMBL" id="CAUI01000005">
    <property type="protein sequence ID" value="CCU78696.1"/>
    <property type="molecule type" value="Genomic_DNA"/>
</dbReference>
<proteinExistence type="predicted"/>
<comment type="caution">
    <text evidence="1">The sequence shown here is derived from an EMBL/GenBank/DDBJ whole genome shotgun (WGS) entry which is preliminary data.</text>
</comment>
<dbReference type="Proteomes" id="UP000012063">
    <property type="component" value="Unassembled WGS sequence"/>
</dbReference>
<gene>
    <name evidence="1" type="ORF">HSACCH_00835</name>
</gene>